<dbReference type="Proteomes" id="UP000828390">
    <property type="component" value="Unassembled WGS sequence"/>
</dbReference>
<organism evidence="1 2">
    <name type="scientific">Dreissena polymorpha</name>
    <name type="common">Zebra mussel</name>
    <name type="synonym">Mytilus polymorpha</name>
    <dbReference type="NCBI Taxonomy" id="45954"/>
    <lineage>
        <taxon>Eukaryota</taxon>
        <taxon>Metazoa</taxon>
        <taxon>Spiralia</taxon>
        <taxon>Lophotrochozoa</taxon>
        <taxon>Mollusca</taxon>
        <taxon>Bivalvia</taxon>
        <taxon>Autobranchia</taxon>
        <taxon>Heteroconchia</taxon>
        <taxon>Euheterodonta</taxon>
        <taxon>Imparidentia</taxon>
        <taxon>Neoheterodontei</taxon>
        <taxon>Myida</taxon>
        <taxon>Dreissenoidea</taxon>
        <taxon>Dreissenidae</taxon>
        <taxon>Dreissena</taxon>
    </lineage>
</organism>
<keyword evidence="2" id="KW-1185">Reference proteome</keyword>
<sequence length="121" mass="13788">MLKQNVGWAWSMRAGRPKFCNGAMHNVQYQFEVNRCRNEEVNFQGFSANSVIKDSGQDERTDRQTAKITTLSPRSYLSINLIVNVVPVDLSINLKEDGNQTAFPFINSPWVGNVDMEDVQY</sequence>
<dbReference type="AlphaFoldDB" id="A0A9D4C8H9"/>
<reference evidence="1" key="2">
    <citation type="submission" date="2020-11" db="EMBL/GenBank/DDBJ databases">
        <authorList>
            <person name="McCartney M.A."/>
            <person name="Auch B."/>
            <person name="Kono T."/>
            <person name="Mallez S."/>
            <person name="Becker A."/>
            <person name="Gohl D.M."/>
            <person name="Silverstein K.A.T."/>
            <person name="Koren S."/>
            <person name="Bechman K.B."/>
            <person name="Herman A."/>
            <person name="Abrahante J.E."/>
            <person name="Garbe J."/>
        </authorList>
    </citation>
    <scope>NUCLEOTIDE SEQUENCE</scope>
    <source>
        <strain evidence="1">Duluth1</strain>
        <tissue evidence="1">Whole animal</tissue>
    </source>
</reference>
<name>A0A9D4C8H9_DREPO</name>
<accession>A0A9D4C8H9</accession>
<dbReference type="EMBL" id="JAIWYP010000013">
    <property type="protein sequence ID" value="KAH3719107.1"/>
    <property type="molecule type" value="Genomic_DNA"/>
</dbReference>
<proteinExistence type="predicted"/>
<protein>
    <submittedName>
        <fullName evidence="1">Uncharacterized protein</fullName>
    </submittedName>
</protein>
<comment type="caution">
    <text evidence="1">The sequence shown here is derived from an EMBL/GenBank/DDBJ whole genome shotgun (WGS) entry which is preliminary data.</text>
</comment>
<evidence type="ECO:0000313" key="2">
    <source>
        <dbReference type="Proteomes" id="UP000828390"/>
    </source>
</evidence>
<evidence type="ECO:0000313" key="1">
    <source>
        <dbReference type="EMBL" id="KAH3719107.1"/>
    </source>
</evidence>
<gene>
    <name evidence="1" type="ORF">DPMN_061938</name>
</gene>
<reference evidence="1" key="1">
    <citation type="journal article" date="2019" name="bioRxiv">
        <title>The Genome of the Zebra Mussel, Dreissena polymorpha: A Resource for Invasive Species Research.</title>
        <authorList>
            <person name="McCartney M.A."/>
            <person name="Auch B."/>
            <person name="Kono T."/>
            <person name="Mallez S."/>
            <person name="Zhang Y."/>
            <person name="Obille A."/>
            <person name="Becker A."/>
            <person name="Abrahante J.E."/>
            <person name="Garbe J."/>
            <person name="Badalamenti J.P."/>
            <person name="Herman A."/>
            <person name="Mangelson H."/>
            <person name="Liachko I."/>
            <person name="Sullivan S."/>
            <person name="Sone E.D."/>
            <person name="Koren S."/>
            <person name="Silverstein K.A.T."/>
            <person name="Beckman K.B."/>
            <person name="Gohl D.M."/>
        </authorList>
    </citation>
    <scope>NUCLEOTIDE SEQUENCE</scope>
    <source>
        <strain evidence="1">Duluth1</strain>
        <tissue evidence="1">Whole animal</tissue>
    </source>
</reference>